<dbReference type="GO" id="GO:0005886">
    <property type="term" value="C:plasma membrane"/>
    <property type="evidence" value="ECO:0007669"/>
    <property type="project" value="TreeGrafter"/>
</dbReference>
<dbReference type="InterPro" id="IPR036318">
    <property type="entry name" value="FAD-bd_PCMH-like_sf"/>
</dbReference>
<dbReference type="PANTHER" id="PTHR22777">
    <property type="entry name" value="HEMOLYSIN-RELATED"/>
    <property type="match status" value="1"/>
</dbReference>
<proteinExistence type="predicted"/>
<organism evidence="4">
    <name type="scientific">marine metagenome</name>
    <dbReference type="NCBI Taxonomy" id="408172"/>
    <lineage>
        <taxon>unclassified sequences</taxon>
        <taxon>metagenomes</taxon>
        <taxon>ecological metagenomes</taxon>
    </lineage>
</organism>
<dbReference type="PANTHER" id="PTHR22777:SF27">
    <property type="entry name" value="MAGNESIUM AND COBALT EFFLUX PROTEIN CORC"/>
    <property type="match status" value="1"/>
</dbReference>
<dbReference type="Gene3D" id="3.10.580.10">
    <property type="entry name" value="CBS-domain"/>
    <property type="match status" value="1"/>
</dbReference>
<dbReference type="Gene3D" id="3.30.465.10">
    <property type="match status" value="1"/>
</dbReference>
<dbReference type="InterPro" id="IPR005170">
    <property type="entry name" value="Transptr-assoc_dom"/>
</dbReference>
<evidence type="ECO:0000313" key="4">
    <source>
        <dbReference type="EMBL" id="SUZ50141.1"/>
    </source>
</evidence>
<dbReference type="GO" id="GO:0050660">
    <property type="term" value="F:flavin adenine dinucleotide binding"/>
    <property type="evidence" value="ECO:0007669"/>
    <property type="project" value="InterPro"/>
</dbReference>
<name>A0A381N6A4_9ZZZZ</name>
<dbReference type="SUPFAM" id="SSF54631">
    <property type="entry name" value="CBS-domain pair"/>
    <property type="match status" value="1"/>
</dbReference>
<dbReference type="FunFam" id="3.10.580.10:FF:000002">
    <property type="entry name" value="Magnesium/cobalt efflux protein CorC"/>
    <property type="match status" value="1"/>
</dbReference>
<dbReference type="CDD" id="cd04590">
    <property type="entry name" value="CBS_pair_CorC_HlyC_assoc"/>
    <property type="match status" value="1"/>
</dbReference>
<dbReference type="SUPFAM" id="SSF56176">
    <property type="entry name" value="FAD-binding/transporter-associated domain-like"/>
    <property type="match status" value="1"/>
</dbReference>
<accession>A0A381N6A4</accession>
<dbReference type="SMART" id="SM01091">
    <property type="entry name" value="CorC_HlyC"/>
    <property type="match status" value="1"/>
</dbReference>
<dbReference type="InterPro" id="IPR000644">
    <property type="entry name" value="CBS_dom"/>
</dbReference>
<evidence type="ECO:0000256" key="1">
    <source>
        <dbReference type="ARBA" id="ARBA00022737"/>
    </source>
</evidence>
<dbReference type="InterPro" id="IPR044751">
    <property type="entry name" value="Ion_transp-like_CBS"/>
</dbReference>
<feature type="domain" description="CBS" evidence="3">
    <location>
        <begin position="68"/>
        <end position="127"/>
    </location>
</feature>
<keyword evidence="1" id="KW-0677">Repeat</keyword>
<feature type="domain" description="CBS" evidence="3">
    <location>
        <begin position="134"/>
        <end position="191"/>
    </location>
</feature>
<evidence type="ECO:0000256" key="2">
    <source>
        <dbReference type="ARBA" id="ARBA00023122"/>
    </source>
</evidence>
<keyword evidence="2" id="KW-0129">CBS domain</keyword>
<dbReference type="SMART" id="SM00116">
    <property type="entry name" value="CBS"/>
    <property type="match status" value="2"/>
</dbReference>
<dbReference type="InterPro" id="IPR046342">
    <property type="entry name" value="CBS_dom_sf"/>
</dbReference>
<dbReference type="Pfam" id="PF03471">
    <property type="entry name" value="CorC_HlyC"/>
    <property type="match status" value="1"/>
</dbReference>
<protein>
    <recommendedName>
        <fullName evidence="3">CBS domain-containing protein</fullName>
    </recommendedName>
</protein>
<dbReference type="InterPro" id="IPR016169">
    <property type="entry name" value="FAD-bd_PCMH_sub2"/>
</dbReference>
<dbReference type="AlphaFoldDB" id="A0A381N6A4"/>
<sequence>MNHKKQSNKENRFTKLFYRVVRAIKDKPWSRKEIQDLLQHSDGAIDPQEQDMLTGVFEVAETHVREVMVPRSQMVVVEHHQSLEEMLKVIVNSGHSRFPVVGEERDHFLGVLLAKDVLKHFIESSSEEFNLEKYIRSLSVIPESKRLNTLLKEFRDSRNHMAIVVDEYGGVSGLLTIEDVLEEIVGEIDDEHDPEELEFIRIENGKGGQPVFDVKALTKIEDFNHYFGVEIDDDIYDTVGGLVMHELGRLPLRGEKLFFKGFEFKVMQADRRRINMLRIKRAEQLNSMV</sequence>
<reference evidence="4" key="1">
    <citation type="submission" date="2018-05" db="EMBL/GenBank/DDBJ databases">
        <authorList>
            <person name="Lanie J.A."/>
            <person name="Ng W.-L."/>
            <person name="Kazmierczak K.M."/>
            <person name="Andrzejewski T.M."/>
            <person name="Davidsen T.M."/>
            <person name="Wayne K.J."/>
            <person name="Tettelin H."/>
            <person name="Glass J.I."/>
            <person name="Rusch D."/>
            <person name="Podicherti R."/>
            <person name="Tsui H.-C.T."/>
            <person name="Winkler M.E."/>
        </authorList>
    </citation>
    <scope>NUCLEOTIDE SEQUENCE</scope>
</reference>
<dbReference type="Pfam" id="PF00571">
    <property type="entry name" value="CBS"/>
    <property type="match status" value="2"/>
</dbReference>
<dbReference type="EMBL" id="UINC01000155">
    <property type="protein sequence ID" value="SUZ50141.1"/>
    <property type="molecule type" value="Genomic_DNA"/>
</dbReference>
<dbReference type="PROSITE" id="PS51371">
    <property type="entry name" value="CBS"/>
    <property type="match status" value="2"/>
</dbReference>
<evidence type="ECO:0000259" key="3">
    <source>
        <dbReference type="PROSITE" id="PS51371"/>
    </source>
</evidence>
<gene>
    <name evidence="4" type="ORF">METZ01_LOCUS2995</name>
</gene>